<evidence type="ECO:0000313" key="2">
    <source>
        <dbReference type="EMBL" id="KAE8687623.1"/>
    </source>
</evidence>
<keyword evidence="1" id="KW-1133">Transmembrane helix</keyword>
<reference evidence="2" key="1">
    <citation type="submission" date="2019-09" db="EMBL/GenBank/DDBJ databases">
        <title>Draft genome information of white flower Hibiscus syriacus.</title>
        <authorList>
            <person name="Kim Y.-M."/>
        </authorList>
    </citation>
    <scope>NUCLEOTIDE SEQUENCE [LARGE SCALE GENOMIC DNA]</scope>
    <source>
        <strain evidence="2">YM2019G1</strain>
    </source>
</reference>
<dbReference type="InterPro" id="IPR005050">
    <property type="entry name" value="Enod93"/>
</dbReference>
<evidence type="ECO:0000256" key="1">
    <source>
        <dbReference type="SAM" id="Phobius"/>
    </source>
</evidence>
<dbReference type="OrthoDB" id="634154at2759"/>
<dbReference type="PANTHER" id="PTHR33605">
    <property type="entry name" value="EARLY NODULIN-93"/>
    <property type="match status" value="1"/>
</dbReference>
<comment type="caution">
    <text evidence="2">The sequence shown here is derived from an EMBL/GenBank/DDBJ whole genome shotgun (WGS) entry which is preliminary data.</text>
</comment>
<keyword evidence="1" id="KW-0472">Membrane</keyword>
<keyword evidence="3" id="KW-1185">Reference proteome</keyword>
<keyword evidence="1" id="KW-0812">Transmembrane</keyword>
<dbReference type="AlphaFoldDB" id="A0A6A2Z7S0"/>
<sequence>MGIPSEMRDIWIQRRTDSFLIPSPAEDEKKSRAEQYSQEGIRAGIKAAAIAAVVSAVPTLTAVRKVPWAKANLNHTAQALIISGASIAAYFITVDKTVLESARRNSRAQFDNKTA</sequence>
<dbReference type="Pfam" id="PF03386">
    <property type="entry name" value="ENOD93"/>
    <property type="match status" value="1"/>
</dbReference>
<gene>
    <name evidence="2" type="ORF">F3Y22_tig00111013pilonHSYRG00258</name>
</gene>
<proteinExistence type="predicted"/>
<feature type="transmembrane region" description="Helical" evidence="1">
    <location>
        <begin position="75"/>
        <end position="94"/>
    </location>
</feature>
<name>A0A6A2Z7S0_HIBSY</name>
<dbReference type="EMBL" id="VEPZ02001202">
    <property type="protein sequence ID" value="KAE8687623.1"/>
    <property type="molecule type" value="Genomic_DNA"/>
</dbReference>
<organism evidence="2 3">
    <name type="scientific">Hibiscus syriacus</name>
    <name type="common">Rose of Sharon</name>
    <dbReference type="NCBI Taxonomy" id="106335"/>
    <lineage>
        <taxon>Eukaryota</taxon>
        <taxon>Viridiplantae</taxon>
        <taxon>Streptophyta</taxon>
        <taxon>Embryophyta</taxon>
        <taxon>Tracheophyta</taxon>
        <taxon>Spermatophyta</taxon>
        <taxon>Magnoliopsida</taxon>
        <taxon>eudicotyledons</taxon>
        <taxon>Gunneridae</taxon>
        <taxon>Pentapetalae</taxon>
        <taxon>rosids</taxon>
        <taxon>malvids</taxon>
        <taxon>Malvales</taxon>
        <taxon>Malvaceae</taxon>
        <taxon>Malvoideae</taxon>
        <taxon>Hibiscus</taxon>
    </lineage>
</organism>
<protein>
    <submittedName>
        <fullName evidence="2">Early nodulin-93</fullName>
    </submittedName>
</protein>
<feature type="transmembrane region" description="Helical" evidence="1">
    <location>
        <begin position="43"/>
        <end position="63"/>
    </location>
</feature>
<dbReference type="PANTHER" id="PTHR33605:SF3">
    <property type="entry name" value="EARLY NODULIN-LIKE PROTEIN"/>
    <property type="match status" value="1"/>
</dbReference>
<accession>A0A6A2Z7S0</accession>
<evidence type="ECO:0000313" key="3">
    <source>
        <dbReference type="Proteomes" id="UP000436088"/>
    </source>
</evidence>
<dbReference type="Proteomes" id="UP000436088">
    <property type="component" value="Unassembled WGS sequence"/>
</dbReference>